<evidence type="ECO:0000313" key="15">
    <source>
        <dbReference type="EMBL" id="WVZ77561.1"/>
    </source>
</evidence>
<feature type="transmembrane region" description="Helical" evidence="12">
    <location>
        <begin position="725"/>
        <end position="743"/>
    </location>
</feature>
<dbReference type="PROSITE" id="PS50893">
    <property type="entry name" value="ABC_TRANSPORTER_2"/>
    <property type="match status" value="2"/>
</dbReference>
<feature type="transmembrane region" description="Helical" evidence="12">
    <location>
        <begin position="830"/>
        <end position="849"/>
    </location>
</feature>
<dbReference type="PROSITE" id="PS50929">
    <property type="entry name" value="ABC_TM1F"/>
    <property type="match status" value="2"/>
</dbReference>
<feature type="transmembrane region" description="Helical" evidence="12">
    <location>
        <begin position="167"/>
        <end position="185"/>
    </location>
</feature>
<dbReference type="FunFam" id="3.40.50.300:FF:000066">
    <property type="entry name" value="ABC transporter B family member 1"/>
    <property type="match status" value="1"/>
</dbReference>
<dbReference type="Pfam" id="PF00664">
    <property type="entry name" value="ABC_membrane"/>
    <property type="match status" value="2"/>
</dbReference>
<dbReference type="Gene3D" id="1.20.1560.10">
    <property type="entry name" value="ABC transporter type 1, transmembrane domain"/>
    <property type="match status" value="1"/>
</dbReference>
<dbReference type="InterPro" id="IPR027417">
    <property type="entry name" value="P-loop_NTPase"/>
</dbReference>
<evidence type="ECO:0000313" key="16">
    <source>
        <dbReference type="Proteomes" id="UP001341281"/>
    </source>
</evidence>
<dbReference type="PANTHER" id="PTHR45136">
    <property type="entry name" value="ABC TRANSPORTER DOMAIN-CONTAINING PROTEIN"/>
    <property type="match status" value="1"/>
</dbReference>
<dbReference type="GO" id="GO:0005886">
    <property type="term" value="C:plasma membrane"/>
    <property type="evidence" value="ECO:0007669"/>
    <property type="project" value="UniProtKB-SubCell"/>
</dbReference>
<feature type="transmembrane region" description="Helical" evidence="12">
    <location>
        <begin position="302"/>
        <end position="322"/>
    </location>
</feature>
<feature type="domain" description="ABC transporter" evidence="13">
    <location>
        <begin position="1008"/>
        <end position="1242"/>
    </location>
</feature>
<dbReference type="SMART" id="SM00382">
    <property type="entry name" value="AAA"/>
    <property type="match status" value="2"/>
</dbReference>
<dbReference type="GO" id="GO:0005524">
    <property type="term" value="F:ATP binding"/>
    <property type="evidence" value="ECO:0007669"/>
    <property type="project" value="UniProtKB-KW"/>
</dbReference>
<keyword evidence="16" id="KW-1185">Reference proteome</keyword>
<evidence type="ECO:0000256" key="10">
    <source>
        <dbReference type="ARBA" id="ARBA00023180"/>
    </source>
</evidence>
<reference evidence="15 16" key="1">
    <citation type="submission" date="2024-02" db="EMBL/GenBank/DDBJ databases">
        <title>High-quality chromosome-scale genome assembly of Pensacola bahiagrass (Paspalum notatum Flugge var. saurae).</title>
        <authorList>
            <person name="Vega J.M."/>
            <person name="Podio M."/>
            <person name="Orjuela J."/>
            <person name="Siena L.A."/>
            <person name="Pessino S.C."/>
            <person name="Combes M.C."/>
            <person name="Mariac C."/>
            <person name="Albertini E."/>
            <person name="Pupilli F."/>
            <person name="Ortiz J.P.A."/>
            <person name="Leblanc O."/>
        </authorList>
    </citation>
    <scope>NUCLEOTIDE SEQUENCE [LARGE SCALE GENOMIC DNA]</scope>
    <source>
        <strain evidence="15">R1</strain>
        <tissue evidence="15">Leaf</tissue>
    </source>
</reference>
<name>A0AAQ3WY96_PASNO</name>
<dbReference type="PROSITE" id="PS00211">
    <property type="entry name" value="ABC_TRANSPORTER_1"/>
    <property type="match status" value="2"/>
</dbReference>
<dbReference type="InterPro" id="IPR003439">
    <property type="entry name" value="ABC_transporter-like_ATP-bd"/>
</dbReference>
<evidence type="ECO:0000259" key="13">
    <source>
        <dbReference type="PROSITE" id="PS50893"/>
    </source>
</evidence>
<evidence type="ECO:0000256" key="8">
    <source>
        <dbReference type="ARBA" id="ARBA00022989"/>
    </source>
</evidence>
<feature type="transmembrane region" description="Helical" evidence="12">
    <location>
        <begin position="907"/>
        <end position="930"/>
    </location>
</feature>
<feature type="transmembrane region" description="Helical" evidence="12">
    <location>
        <begin position="270"/>
        <end position="290"/>
    </location>
</feature>
<accession>A0AAQ3WY96</accession>
<dbReference type="SUPFAM" id="SSF90123">
    <property type="entry name" value="ABC transporter transmembrane region"/>
    <property type="match status" value="2"/>
</dbReference>
<evidence type="ECO:0000256" key="11">
    <source>
        <dbReference type="ARBA" id="ARBA00062948"/>
    </source>
</evidence>
<evidence type="ECO:0000256" key="5">
    <source>
        <dbReference type="ARBA" id="ARBA00022737"/>
    </source>
</evidence>
<evidence type="ECO:0000256" key="4">
    <source>
        <dbReference type="ARBA" id="ARBA00022692"/>
    </source>
</evidence>
<feature type="transmembrane region" description="Helical" evidence="12">
    <location>
        <begin position="690"/>
        <end position="713"/>
    </location>
</feature>
<proteinExistence type="inferred from homology"/>
<dbReference type="EMBL" id="CP144749">
    <property type="protein sequence ID" value="WVZ77561.1"/>
    <property type="molecule type" value="Genomic_DNA"/>
</dbReference>
<organism evidence="15 16">
    <name type="scientific">Paspalum notatum var. saurae</name>
    <dbReference type="NCBI Taxonomy" id="547442"/>
    <lineage>
        <taxon>Eukaryota</taxon>
        <taxon>Viridiplantae</taxon>
        <taxon>Streptophyta</taxon>
        <taxon>Embryophyta</taxon>
        <taxon>Tracheophyta</taxon>
        <taxon>Spermatophyta</taxon>
        <taxon>Magnoliopsida</taxon>
        <taxon>Liliopsida</taxon>
        <taxon>Poales</taxon>
        <taxon>Poaceae</taxon>
        <taxon>PACMAD clade</taxon>
        <taxon>Panicoideae</taxon>
        <taxon>Andropogonodae</taxon>
        <taxon>Paspaleae</taxon>
        <taxon>Paspalinae</taxon>
        <taxon>Paspalum</taxon>
    </lineage>
</organism>
<dbReference type="GO" id="GO:0016887">
    <property type="term" value="F:ATP hydrolysis activity"/>
    <property type="evidence" value="ECO:0007669"/>
    <property type="project" value="InterPro"/>
</dbReference>
<comment type="subcellular location">
    <subcellularLocation>
        <location evidence="1">Cell membrane</location>
        <topology evidence="1">Multi-pass membrane protein</topology>
    </subcellularLocation>
</comment>
<feature type="transmembrane region" description="Helical" evidence="12">
    <location>
        <begin position="90"/>
        <end position="109"/>
    </location>
</feature>
<feature type="domain" description="ABC transmembrane type-1" evidence="14">
    <location>
        <begin position="684"/>
        <end position="971"/>
    </location>
</feature>
<dbReference type="Proteomes" id="UP001341281">
    <property type="component" value="Chromosome 05"/>
</dbReference>
<feature type="domain" description="ABC transmembrane type-1" evidence="14">
    <location>
        <begin position="42"/>
        <end position="330"/>
    </location>
</feature>
<dbReference type="CDD" id="cd18577">
    <property type="entry name" value="ABC_6TM_Pgp_ABCB1_D1_like"/>
    <property type="match status" value="1"/>
</dbReference>
<dbReference type="InterPro" id="IPR003593">
    <property type="entry name" value="AAA+_ATPase"/>
</dbReference>
<feature type="domain" description="ABC transporter" evidence="13">
    <location>
        <begin position="365"/>
        <end position="601"/>
    </location>
</feature>
<comment type="subunit">
    <text evidence="11">Interacts with 1-naphthylphthalamic acid (NPA).</text>
</comment>
<keyword evidence="10" id="KW-0325">Glycoprotein</keyword>
<keyword evidence="7" id="KW-0067">ATP-binding</keyword>
<keyword evidence="5" id="KW-0677">Repeat</keyword>
<keyword evidence="3" id="KW-0813">Transport</keyword>
<sequence length="1255" mass="136510">MGKDDGPPPGTKETKTTAPAPVLRSFASVFKHADAVDVALMVLGLVGAMGDGMSTPVTLLIASRIFNDSGTGPDQLQQFRSKMDLNARNLVILAAANWIMAFLEGYCWTRTAERQSSRMRARYLRAVLRQDVEYFDLHVGSTPEVIAGVSTDSLAVQDVLSEKVPNFVVNITTFLGCYAVAFAMVWRLTLVGLPCGLLLVVPAFLYGHVLIGLTRRIRGQDARPGAVAAQAVSSVRTVYSFVAERTTAARFSAALEESARLGIKQGLVKGVAISSNGVNFAIFAFSFWYGSRLVLYHGYKGGTIYAVATSIVIGGNMLGSALSNIKYIAEASAAAERIMEVIGRVPKIDSESNAGEELASVAGEIEFKNVEFSYPSRPEAPIFVNFNLRVPAGRTVALVGCSGSGKSTVIALLERFYDPSAGKVTLDGVDIRRLRLNWLRAQVGLVSQEPALFATSIRENILFGKEDATEEEVVAAAKAANADEFISQLPQGYDTQVGEHGVQMSGGQKQRIAIARAIIKLPKILLFDEATSALDTNSEHVVQEALELASMGRTTIVVAHRLSTIRNADIIAVMKSGEVKEMGSHDELIANNNGLYSSLVHLQQTKESMDTQEAGGTAVTTSVMKQSSSHGRSRRLFAASRSISAISMRDAENDDDDTAERPKLPVPSFKRLLTLNAPEWKHALMGSFSAILFGAIQPVYAFTMGSVISIYFSTDHEEIKDQTRIYALVFVGLSLLSFLVNIVQHYNFGAMGEYLTKRIRERMLSKILTFEIGWFDRDENSSGAICSQLATDANVVRSLVGDRMSLIVQTISAVLLAGIMSLVIAWRLALVMITVQPLVIVCFYARLVLLKSMSRKMVQAQARCSRLAVEAVSNLRTVTAFSTQDRILRLFHQAQEGPRKESIRQSWFAGLGLSTSMSIFRCVWALTLWYGGILLAQHRITSKALFQTFLILISTGRVLADVGGMTTDIGKGADAVASVFAILDRETEIDPDNPEGYKPEKLKGEVDIRGIDFAYPSRPDVTIFRGFSLSIQPGKSTALVGQSGSGKSTIIGLVERFYDPQKGVIEIDGRDIKTYNLRALRKHIGLVSQEPTLFAGTIRENIVYGTETASEEEIENAARHANAHDFISSLKDGYDTWCGERGVQLSGGQKQRIAIARAILKNPAILLLDEATSALDSHSEKSVQEALDRLMVGRTSVVVAHRLSTIQNCDVIAVLEKGIVLETGTHASLMAKGPAGAYFELVSLQQRHNQDIDSA</sequence>
<protein>
    <recommendedName>
        <fullName evidence="17">Multidrug resistance protein</fullName>
    </recommendedName>
</protein>
<dbReference type="Gene3D" id="3.40.50.300">
    <property type="entry name" value="P-loop containing nucleotide triphosphate hydrolases"/>
    <property type="match status" value="2"/>
</dbReference>
<evidence type="ECO:0000256" key="1">
    <source>
        <dbReference type="ARBA" id="ARBA00004651"/>
    </source>
</evidence>
<evidence type="ECO:0000256" key="2">
    <source>
        <dbReference type="ARBA" id="ARBA00007577"/>
    </source>
</evidence>
<evidence type="ECO:0000256" key="6">
    <source>
        <dbReference type="ARBA" id="ARBA00022741"/>
    </source>
</evidence>
<dbReference type="InterPro" id="IPR036640">
    <property type="entry name" value="ABC1_TM_sf"/>
</dbReference>
<dbReference type="Pfam" id="PF00005">
    <property type="entry name" value="ABC_tran"/>
    <property type="match status" value="2"/>
</dbReference>
<dbReference type="CDD" id="cd18578">
    <property type="entry name" value="ABC_6TM_Pgp_ABCB1_D2_like"/>
    <property type="match status" value="1"/>
</dbReference>
<evidence type="ECO:0000256" key="9">
    <source>
        <dbReference type="ARBA" id="ARBA00023136"/>
    </source>
</evidence>
<comment type="similarity">
    <text evidence="2">Belongs to the ABC transporter superfamily. ABCB family. Multidrug resistance exporter (TC 3.A.1.201) subfamily.</text>
</comment>
<dbReference type="PANTHER" id="PTHR45136:SF2">
    <property type="entry name" value="ABC TRANSPORTER DOMAIN-CONTAINING PROTEIN"/>
    <property type="match status" value="1"/>
</dbReference>
<evidence type="ECO:0000259" key="14">
    <source>
        <dbReference type="PROSITE" id="PS50929"/>
    </source>
</evidence>
<keyword evidence="6" id="KW-0547">Nucleotide-binding</keyword>
<dbReference type="FunFam" id="1.20.1560.10:FF:000126">
    <property type="entry name" value="Putative ABC transporter B family member 8"/>
    <property type="match status" value="1"/>
</dbReference>
<dbReference type="CDD" id="cd03249">
    <property type="entry name" value="ABC_MTABC3_MDL1_MDL2"/>
    <property type="match status" value="2"/>
</dbReference>
<dbReference type="InterPro" id="IPR017871">
    <property type="entry name" value="ABC_transporter-like_CS"/>
</dbReference>
<dbReference type="FunFam" id="3.40.50.300:FF:000205">
    <property type="entry name" value="ABC transporter B family member 4"/>
    <property type="match status" value="1"/>
</dbReference>
<dbReference type="GO" id="GO:0140359">
    <property type="term" value="F:ABC-type transporter activity"/>
    <property type="evidence" value="ECO:0007669"/>
    <property type="project" value="InterPro"/>
</dbReference>
<evidence type="ECO:0000256" key="12">
    <source>
        <dbReference type="SAM" id="Phobius"/>
    </source>
</evidence>
<feature type="transmembrane region" description="Helical" evidence="12">
    <location>
        <begin position="806"/>
        <end position="824"/>
    </location>
</feature>
<dbReference type="SUPFAM" id="SSF52540">
    <property type="entry name" value="P-loop containing nucleoside triphosphate hydrolases"/>
    <property type="match status" value="2"/>
</dbReference>
<dbReference type="AlphaFoldDB" id="A0AAQ3WY96"/>
<evidence type="ECO:0000256" key="7">
    <source>
        <dbReference type="ARBA" id="ARBA00022840"/>
    </source>
</evidence>
<keyword evidence="8 12" id="KW-1133">Transmembrane helix</keyword>
<gene>
    <name evidence="15" type="ORF">U9M48_025415</name>
</gene>
<evidence type="ECO:0000256" key="3">
    <source>
        <dbReference type="ARBA" id="ARBA00022448"/>
    </source>
</evidence>
<dbReference type="FunFam" id="1.20.1560.10:FF:000029">
    <property type="entry name" value="ABC transporter B family member 1"/>
    <property type="match status" value="1"/>
</dbReference>
<keyword evidence="4 12" id="KW-0812">Transmembrane</keyword>
<keyword evidence="9 12" id="KW-0472">Membrane</keyword>
<evidence type="ECO:0008006" key="17">
    <source>
        <dbReference type="Google" id="ProtNLM"/>
    </source>
</evidence>
<dbReference type="InterPro" id="IPR011527">
    <property type="entry name" value="ABC1_TM_dom"/>
</dbReference>
<feature type="transmembrane region" description="Helical" evidence="12">
    <location>
        <begin position="191"/>
        <end position="213"/>
    </location>
</feature>